<proteinExistence type="predicted"/>
<evidence type="ECO:0000313" key="3">
    <source>
        <dbReference type="Proteomes" id="UP000030652"/>
    </source>
</evidence>
<keyword evidence="1" id="KW-1133">Transmembrane helix</keyword>
<reference evidence="2 3" key="1">
    <citation type="submission" date="2014-10" db="EMBL/GenBank/DDBJ databases">
        <title>Draft genome of anammox bacterium scalindua brodae, obtained using differential coverage binning of sequence data from two enrichment reactors.</title>
        <authorList>
            <person name="Speth D.R."/>
            <person name="Russ L."/>
            <person name="Kartal B."/>
            <person name="Op den Camp H.J."/>
            <person name="Dutilh B.E."/>
            <person name="Jetten M.S."/>
        </authorList>
    </citation>
    <scope>NUCLEOTIDE SEQUENCE [LARGE SCALE GENOMIC DNA]</scope>
    <source>
        <strain evidence="2">RU1</strain>
    </source>
</reference>
<comment type="caution">
    <text evidence="2">The sequence shown here is derived from an EMBL/GenBank/DDBJ whole genome shotgun (WGS) entry which is preliminary data.</text>
</comment>
<gene>
    <name evidence="2" type="ORF">SCABRO_02081</name>
</gene>
<accession>A0A0B0EJH4</accession>
<evidence type="ECO:0000256" key="1">
    <source>
        <dbReference type="SAM" id="Phobius"/>
    </source>
</evidence>
<name>A0A0B0EJH4_9BACT</name>
<feature type="transmembrane region" description="Helical" evidence="1">
    <location>
        <begin position="53"/>
        <end position="71"/>
    </location>
</feature>
<dbReference type="InterPro" id="IPR046548">
    <property type="entry name" value="DUF6804"/>
</dbReference>
<dbReference type="Proteomes" id="UP000030652">
    <property type="component" value="Unassembled WGS sequence"/>
</dbReference>
<keyword evidence="1" id="KW-0812">Transmembrane</keyword>
<dbReference type="Pfam" id="PF20619">
    <property type="entry name" value="DUF6804"/>
    <property type="match status" value="1"/>
</dbReference>
<protein>
    <submittedName>
        <fullName evidence="2">Uncharacterized protein</fullName>
    </submittedName>
</protein>
<evidence type="ECO:0000313" key="2">
    <source>
        <dbReference type="EMBL" id="KHE92186.1"/>
    </source>
</evidence>
<dbReference type="EMBL" id="JRYO01000147">
    <property type="protein sequence ID" value="KHE92186.1"/>
    <property type="molecule type" value="Genomic_DNA"/>
</dbReference>
<sequence>MKRNWLPQAIAGGMLLWALYPGNPSAYYSLLRWVCCGTLIYQTCRAINQKKHPLVWTLGITALIYNPIFRLHFNRELWSVINIITAGIVVVSIFALKSIEKEWKGNSHRATKTLRHREKQ</sequence>
<keyword evidence="1" id="KW-0472">Membrane</keyword>
<organism evidence="2 3">
    <name type="scientific">Candidatus Scalindua brodae</name>
    <dbReference type="NCBI Taxonomy" id="237368"/>
    <lineage>
        <taxon>Bacteria</taxon>
        <taxon>Pseudomonadati</taxon>
        <taxon>Planctomycetota</taxon>
        <taxon>Candidatus Brocadiia</taxon>
        <taxon>Candidatus Brocadiales</taxon>
        <taxon>Candidatus Scalinduaceae</taxon>
        <taxon>Candidatus Scalindua</taxon>
    </lineage>
</organism>
<dbReference type="AlphaFoldDB" id="A0A0B0EJH4"/>
<feature type="transmembrane region" description="Helical" evidence="1">
    <location>
        <begin position="77"/>
        <end position="96"/>
    </location>
</feature>